<evidence type="ECO:0000256" key="5">
    <source>
        <dbReference type="ARBA" id="ARBA00025726"/>
    </source>
</evidence>
<evidence type="ECO:0000256" key="7">
    <source>
        <dbReference type="RuleBase" id="RU369036"/>
    </source>
</evidence>
<dbReference type="InterPro" id="IPR001680">
    <property type="entry name" value="WD40_rpt"/>
</dbReference>
<dbReference type="GO" id="GO:0000398">
    <property type="term" value="P:mRNA splicing, via spliceosome"/>
    <property type="evidence" value="ECO:0007669"/>
    <property type="project" value="UniProtKB-UniRule"/>
</dbReference>
<dbReference type="Proteomes" id="UP000193685">
    <property type="component" value="Unassembled WGS sequence"/>
</dbReference>
<dbReference type="FunFam" id="2.130.10.10:FF:000012">
    <property type="entry name" value="Putative pleiotropic regulator 1"/>
    <property type="match status" value="1"/>
</dbReference>
<sequence length="466" mass="50758">MTTALFGNDQDIPYNAIEDATLLPAHTSYATTATAFAQARKEAVAYKIRTEYGETRTLPAALGARQGGQSSLPAKRAKIQGKSAEVAQQLIEEVAPRTQAEDLSQQLAIRRPAATSHDSQTTALARRAAVEQLKPTWHAPWKLSRVIAGHAGWVRCVSFDPLNQFFVTGSADRTIKIWDLASGTLRLSLTGHISTVRGVAVSARHPYLFSCGEDKQVKCWDLESNKVIRHYHGHLSGVYALSLHPTIDVLVTSGRDAVARCWDMRTRESVHVLGGHKATVADVQTCAVDPQVITGSLDHTVKLWDLAAGKCMQTLTHHKRSIRSISTSLTERSFISGGADRMRTWTLPAGQLLNVMEGPGSDLPGGGIVNTTSVNVDNVLFAGSDDGSLGFYDYKSGHCFQSTRSAVQPGSLESENGLFCSAFDRTGLRLVTGEADKTIKVWKQDDTATPDTHPLQWTPSLQRRKF</sequence>
<feature type="repeat" description="WD" evidence="6">
    <location>
        <begin position="189"/>
        <end position="230"/>
    </location>
</feature>
<feature type="repeat" description="WD" evidence="6">
    <location>
        <begin position="231"/>
        <end position="272"/>
    </location>
</feature>
<dbReference type="PROSITE" id="PS00678">
    <property type="entry name" value="WD_REPEATS_1"/>
    <property type="match status" value="1"/>
</dbReference>
<keyword evidence="4 7" id="KW-0508">mRNA splicing</keyword>
<dbReference type="PANTHER" id="PTHR19923">
    <property type="entry name" value="WD40 REPEAT PROTEINPRL1/PRL2-RELATED"/>
    <property type="match status" value="1"/>
</dbReference>
<dbReference type="GO" id="GO:0071013">
    <property type="term" value="C:catalytic step 2 spliceosome"/>
    <property type="evidence" value="ECO:0007669"/>
    <property type="project" value="TreeGrafter"/>
</dbReference>
<dbReference type="STRING" id="56484.A0A1Y2EV02"/>
<keyword evidence="9" id="KW-1185">Reference proteome</keyword>
<dbReference type="PROSITE" id="PS50082">
    <property type="entry name" value="WD_REPEATS_2"/>
    <property type="match status" value="4"/>
</dbReference>
<dbReference type="InterPro" id="IPR036322">
    <property type="entry name" value="WD40_repeat_dom_sf"/>
</dbReference>
<comment type="subunit">
    <text evidence="7">Associated with the spliceosome.</text>
</comment>
<comment type="similarity">
    <text evidence="5 7">Belongs to the WD repeat PRL1/PRL2 family.</text>
</comment>
<dbReference type="Pfam" id="PF00400">
    <property type="entry name" value="WD40"/>
    <property type="match status" value="6"/>
</dbReference>
<dbReference type="EMBL" id="MCFI01000026">
    <property type="protein sequence ID" value="ORY75431.1"/>
    <property type="molecule type" value="Genomic_DNA"/>
</dbReference>
<keyword evidence="7" id="KW-0539">Nucleus</keyword>
<dbReference type="InterPro" id="IPR045241">
    <property type="entry name" value="Prp46/PLRG1-like"/>
</dbReference>
<evidence type="ECO:0000256" key="6">
    <source>
        <dbReference type="PROSITE-ProRule" id="PRU00221"/>
    </source>
</evidence>
<keyword evidence="2 7" id="KW-0747">Spliceosome</keyword>
<evidence type="ECO:0000313" key="9">
    <source>
        <dbReference type="Proteomes" id="UP000193685"/>
    </source>
</evidence>
<dbReference type="InterPro" id="IPR019775">
    <property type="entry name" value="WD40_repeat_CS"/>
</dbReference>
<feature type="repeat" description="WD" evidence="6">
    <location>
        <begin position="273"/>
        <end position="314"/>
    </location>
</feature>
<dbReference type="InterPro" id="IPR020472">
    <property type="entry name" value="WD40_PAC1"/>
</dbReference>
<dbReference type="InterPro" id="IPR015943">
    <property type="entry name" value="WD40/YVTN_repeat-like_dom_sf"/>
</dbReference>
<comment type="caution">
    <text evidence="8">The sequence shown here is derived from an EMBL/GenBank/DDBJ whole genome shotgun (WGS) entry which is preliminary data.</text>
</comment>
<evidence type="ECO:0000256" key="1">
    <source>
        <dbReference type="ARBA" id="ARBA00022574"/>
    </source>
</evidence>
<gene>
    <name evidence="8" type="ORF">BCR37DRAFT_403760</name>
</gene>
<dbReference type="PRINTS" id="PR00320">
    <property type="entry name" value="GPROTEINBRPT"/>
</dbReference>
<comment type="function">
    <text evidence="7">Involved in pre-mRNA splicing and required for cell cycle progression at G2/M.</text>
</comment>
<dbReference type="PANTHER" id="PTHR19923:SF0">
    <property type="entry name" value="PLEIOTROPIC REGULATOR 1"/>
    <property type="match status" value="1"/>
</dbReference>
<proteinExistence type="inferred from homology"/>
<accession>A0A1Y2EV02</accession>
<evidence type="ECO:0000256" key="3">
    <source>
        <dbReference type="ARBA" id="ARBA00022737"/>
    </source>
</evidence>
<keyword evidence="7" id="KW-0507">mRNA processing</keyword>
<dbReference type="OrthoDB" id="10256122at2759"/>
<dbReference type="OMA" id="FAMCFDQ"/>
<comment type="subcellular location">
    <subcellularLocation>
        <location evidence="7">Nucleus</location>
    </subcellularLocation>
</comment>
<dbReference type="SUPFAM" id="SSF50978">
    <property type="entry name" value="WD40 repeat-like"/>
    <property type="match status" value="1"/>
</dbReference>
<dbReference type="GO" id="GO:0000974">
    <property type="term" value="C:Prp19 complex"/>
    <property type="evidence" value="ECO:0007669"/>
    <property type="project" value="TreeGrafter"/>
</dbReference>
<dbReference type="AlphaFoldDB" id="A0A1Y2EV02"/>
<reference evidence="8 9" key="1">
    <citation type="submission" date="2016-07" db="EMBL/GenBank/DDBJ databases">
        <title>Pervasive Adenine N6-methylation of Active Genes in Fungi.</title>
        <authorList>
            <consortium name="DOE Joint Genome Institute"/>
            <person name="Mondo S.J."/>
            <person name="Dannebaum R.O."/>
            <person name="Kuo R.C."/>
            <person name="Labutti K."/>
            <person name="Haridas S."/>
            <person name="Kuo A."/>
            <person name="Salamov A."/>
            <person name="Ahrendt S.R."/>
            <person name="Lipzen A."/>
            <person name="Sullivan W."/>
            <person name="Andreopoulos W.B."/>
            <person name="Clum A."/>
            <person name="Lindquist E."/>
            <person name="Daum C."/>
            <person name="Ramamoorthy G.K."/>
            <person name="Gryganskyi A."/>
            <person name="Culley D."/>
            <person name="Magnuson J.K."/>
            <person name="James T.Y."/>
            <person name="O'Malley M.A."/>
            <person name="Stajich J.E."/>
            <person name="Spatafora J.W."/>
            <person name="Visel A."/>
            <person name="Grigoriev I.V."/>
        </authorList>
    </citation>
    <scope>NUCLEOTIDE SEQUENCE [LARGE SCALE GENOMIC DNA]</scope>
    <source>
        <strain evidence="8 9">12-1054</strain>
    </source>
</reference>
<keyword evidence="1 6" id="KW-0853">WD repeat</keyword>
<evidence type="ECO:0000256" key="2">
    <source>
        <dbReference type="ARBA" id="ARBA00022728"/>
    </source>
</evidence>
<evidence type="ECO:0000313" key="8">
    <source>
        <dbReference type="EMBL" id="ORY75431.1"/>
    </source>
</evidence>
<protein>
    <recommendedName>
        <fullName evidence="7">Pre-mRNA-splicing factor PRP46</fullName>
    </recommendedName>
    <alternativeName>
        <fullName evidence="7">Pre-mRNA-processing protein 46</fullName>
    </alternativeName>
</protein>
<dbReference type="PROSITE" id="PS50294">
    <property type="entry name" value="WD_REPEATS_REGION"/>
    <property type="match status" value="4"/>
</dbReference>
<dbReference type="SMART" id="SM00320">
    <property type="entry name" value="WD40"/>
    <property type="match status" value="7"/>
</dbReference>
<dbReference type="Gene3D" id="2.130.10.10">
    <property type="entry name" value="YVTN repeat-like/Quinoprotein amine dehydrogenase"/>
    <property type="match status" value="1"/>
</dbReference>
<organism evidence="8 9">
    <name type="scientific">Protomyces lactucae-debilis</name>
    <dbReference type="NCBI Taxonomy" id="2754530"/>
    <lineage>
        <taxon>Eukaryota</taxon>
        <taxon>Fungi</taxon>
        <taxon>Dikarya</taxon>
        <taxon>Ascomycota</taxon>
        <taxon>Taphrinomycotina</taxon>
        <taxon>Taphrinomycetes</taxon>
        <taxon>Taphrinales</taxon>
        <taxon>Protomycetaceae</taxon>
        <taxon>Protomyces</taxon>
    </lineage>
</organism>
<dbReference type="RefSeq" id="XP_040722304.1">
    <property type="nucleotide sequence ID" value="XM_040872031.1"/>
</dbReference>
<name>A0A1Y2EV02_PROLT</name>
<keyword evidence="3 7" id="KW-0677">Repeat</keyword>
<feature type="repeat" description="WD" evidence="6">
    <location>
        <begin position="147"/>
        <end position="188"/>
    </location>
</feature>
<evidence type="ECO:0000256" key="4">
    <source>
        <dbReference type="ARBA" id="ARBA00023187"/>
    </source>
</evidence>
<dbReference type="GeneID" id="63788630"/>
<dbReference type="GO" id="GO:0071011">
    <property type="term" value="C:precatalytic spliceosome"/>
    <property type="evidence" value="ECO:0007669"/>
    <property type="project" value="TreeGrafter"/>
</dbReference>
<dbReference type="CDD" id="cd00200">
    <property type="entry name" value="WD40"/>
    <property type="match status" value="1"/>
</dbReference>